<evidence type="ECO:0000313" key="2">
    <source>
        <dbReference type="Proteomes" id="UP001321520"/>
    </source>
</evidence>
<accession>A0ABY9EHP4</accession>
<keyword evidence="2" id="KW-1185">Reference proteome</keyword>
<dbReference type="Proteomes" id="UP001321520">
    <property type="component" value="Plasmid unnamed"/>
</dbReference>
<proteinExistence type="predicted"/>
<keyword evidence="1" id="KW-0614">Plasmid</keyword>
<protein>
    <submittedName>
        <fullName evidence="1">Uncharacterized protein</fullName>
    </submittedName>
</protein>
<dbReference type="EMBL" id="CP098024">
    <property type="protein sequence ID" value="WKD51708.1"/>
    <property type="molecule type" value="Genomic_DNA"/>
</dbReference>
<reference evidence="1 2" key="1">
    <citation type="submission" date="2022-05" db="EMBL/GenBank/DDBJ databases">
        <title>Microbulbifer sp. nov., isolated from sponge.</title>
        <authorList>
            <person name="Gao L."/>
        </authorList>
    </citation>
    <scope>NUCLEOTIDE SEQUENCE [LARGE SCALE GENOMIC DNA]</scope>
    <source>
        <strain evidence="1 2">MI-G</strain>
        <plasmid evidence="1 2">unnamed</plasmid>
    </source>
</reference>
<sequence>MFNITSADSTLFKTHRLRLERNATEVVRIEVRETLQNGKSANPPKFTAHVIDAMGLPSKKFMSIGNTLKEAVNQLLPQAQSLPIDVLCPPIK</sequence>
<evidence type="ECO:0000313" key="1">
    <source>
        <dbReference type="EMBL" id="WKD51708.1"/>
    </source>
</evidence>
<geneLocation type="plasmid" evidence="1 2">
    <name>unnamed</name>
</geneLocation>
<gene>
    <name evidence="1" type="ORF">M8T91_18525</name>
</gene>
<dbReference type="RefSeq" id="WP_301419288.1">
    <property type="nucleotide sequence ID" value="NZ_CP098024.1"/>
</dbReference>
<name>A0ABY9EHP4_9GAMM</name>
<organism evidence="1 2">
    <name type="scientific">Microbulbifer spongiae</name>
    <dbReference type="NCBI Taxonomy" id="2944933"/>
    <lineage>
        <taxon>Bacteria</taxon>
        <taxon>Pseudomonadati</taxon>
        <taxon>Pseudomonadota</taxon>
        <taxon>Gammaproteobacteria</taxon>
        <taxon>Cellvibrionales</taxon>
        <taxon>Microbulbiferaceae</taxon>
        <taxon>Microbulbifer</taxon>
    </lineage>
</organism>